<keyword evidence="2" id="KW-1133">Transmembrane helix</keyword>
<keyword evidence="4" id="KW-1185">Reference proteome</keyword>
<protein>
    <submittedName>
        <fullName evidence="3">Uncharacterized protein</fullName>
    </submittedName>
</protein>
<evidence type="ECO:0000256" key="2">
    <source>
        <dbReference type="SAM" id="Phobius"/>
    </source>
</evidence>
<keyword evidence="2" id="KW-0812">Transmembrane</keyword>
<dbReference type="Proteomes" id="UP000724874">
    <property type="component" value="Unassembled WGS sequence"/>
</dbReference>
<dbReference type="AlphaFoldDB" id="A0A9P5TIG5"/>
<feature type="compositionally biased region" description="Polar residues" evidence="1">
    <location>
        <begin position="252"/>
        <end position="265"/>
    </location>
</feature>
<feature type="region of interest" description="Disordered" evidence="1">
    <location>
        <begin position="226"/>
        <end position="265"/>
    </location>
</feature>
<evidence type="ECO:0000313" key="4">
    <source>
        <dbReference type="Proteomes" id="UP000724874"/>
    </source>
</evidence>
<gene>
    <name evidence="3" type="ORF">CPB84DRAFT_1851894</name>
</gene>
<feature type="transmembrane region" description="Helical" evidence="2">
    <location>
        <begin position="107"/>
        <end position="128"/>
    </location>
</feature>
<keyword evidence="2" id="KW-0472">Membrane</keyword>
<feature type="transmembrane region" description="Helical" evidence="2">
    <location>
        <begin position="149"/>
        <end position="169"/>
    </location>
</feature>
<name>A0A9P5TIG5_GYMJU</name>
<sequence length="265" mass="29162">MEHGIPGISTLFSSLNSTKYATVASATVLLWDIALTLDLEVYISGVEGKKDFGNISILRESLHATLLFAYDLYSQFLFSPSIIQAPLALGVVCRAAPAPLSASFDCLLVPFFVFETLVFALTLWKSYTSAKVMKLTQSMNIIKVLARDGILYYVVIISISLCNFLIWILDPFASYVAVGLLKSLQATICSRLLLNLRDILAKKAPTMSQFEHDFPGSLINLDVLESSSESQQSQGTSNNGRNGEMRDMRTTPFRSSARASTSQDF</sequence>
<evidence type="ECO:0000313" key="3">
    <source>
        <dbReference type="EMBL" id="KAF8880211.1"/>
    </source>
</evidence>
<comment type="caution">
    <text evidence="3">The sequence shown here is derived from an EMBL/GenBank/DDBJ whole genome shotgun (WGS) entry which is preliminary data.</text>
</comment>
<evidence type="ECO:0000256" key="1">
    <source>
        <dbReference type="SAM" id="MobiDB-lite"/>
    </source>
</evidence>
<organism evidence="3 4">
    <name type="scientific">Gymnopilus junonius</name>
    <name type="common">Spectacular rustgill mushroom</name>
    <name type="synonym">Gymnopilus spectabilis subsp. junonius</name>
    <dbReference type="NCBI Taxonomy" id="109634"/>
    <lineage>
        <taxon>Eukaryota</taxon>
        <taxon>Fungi</taxon>
        <taxon>Dikarya</taxon>
        <taxon>Basidiomycota</taxon>
        <taxon>Agaricomycotina</taxon>
        <taxon>Agaricomycetes</taxon>
        <taxon>Agaricomycetidae</taxon>
        <taxon>Agaricales</taxon>
        <taxon>Agaricineae</taxon>
        <taxon>Hymenogastraceae</taxon>
        <taxon>Gymnopilus</taxon>
    </lineage>
</organism>
<dbReference type="OrthoDB" id="3354157at2759"/>
<dbReference type="EMBL" id="JADNYJ010000142">
    <property type="protein sequence ID" value="KAF8880211.1"/>
    <property type="molecule type" value="Genomic_DNA"/>
</dbReference>
<proteinExistence type="predicted"/>
<reference evidence="3" key="1">
    <citation type="submission" date="2020-11" db="EMBL/GenBank/DDBJ databases">
        <authorList>
            <consortium name="DOE Joint Genome Institute"/>
            <person name="Ahrendt S."/>
            <person name="Riley R."/>
            <person name="Andreopoulos W."/>
            <person name="LaButti K."/>
            <person name="Pangilinan J."/>
            <person name="Ruiz-duenas F.J."/>
            <person name="Barrasa J.M."/>
            <person name="Sanchez-Garcia M."/>
            <person name="Camarero S."/>
            <person name="Miyauchi S."/>
            <person name="Serrano A."/>
            <person name="Linde D."/>
            <person name="Babiker R."/>
            <person name="Drula E."/>
            <person name="Ayuso-Fernandez I."/>
            <person name="Pacheco R."/>
            <person name="Padilla G."/>
            <person name="Ferreira P."/>
            <person name="Barriuso J."/>
            <person name="Kellner H."/>
            <person name="Castanera R."/>
            <person name="Alfaro M."/>
            <person name="Ramirez L."/>
            <person name="Pisabarro A.G."/>
            <person name="Kuo A."/>
            <person name="Tritt A."/>
            <person name="Lipzen A."/>
            <person name="He G."/>
            <person name="Yan M."/>
            <person name="Ng V."/>
            <person name="Cullen D."/>
            <person name="Martin F."/>
            <person name="Rosso M.-N."/>
            <person name="Henrissat B."/>
            <person name="Hibbett D."/>
            <person name="Martinez A.T."/>
            <person name="Grigoriev I.V."/>
        </authorList>
    </citation>
    <scope>NUCLEOTIDE SEQUENCE</scope>
    <source>
        <strain evidence="3">AH 44721</strain>
    </source>
</reference>
<feature type="transmembrane region" description="Helical" evidence="2">
    <location>
        <begin position="175"/>
        <end position="194"/>
    </location>
</feature>
<accession>A0A9P5TIG5</accession>